<dbReference type="Proteomes" id="UP001500841">
    <property type="component" value="Unassembled WGS sequence"/>
</dbReference>
<accession>A0ABP7WDV8</accession>
<organism evidence="1 2">
    <name type="scientific">Mucilaginibacter panaciglaebae</name>
    <dbReference type="NCBI Taxonomy" id="502331"/>
    <lineage>
        <taxon>Bacteria</taxon>
        <taxon>Pseudomonadati</taxon>
        <taxon>Bacteroidota</taxon>
        <taxon>Sphingobacteriia</taxon>
        <taxon>Sphingobacteriales</taxon>
        <taxon>Sphingobacteriaceae</taxon>
        <taxon>Mucilaginibacter</taxon>
    </lineage>
</organism>
<gene>
    <name evidence="1" type="ORF">GCM10022392_04910</name>
</gene>
<evidence type="ECO:0000313" key="1">
    <source>
        <dbReference type="EMBL" id="GAA4086952.1"/>
    </source>
</evidence>
<comment type="caution">
    <text evidence="1">The sequence shown here is derived from an EMBL/GenBank/DDBJ whole genome shotgun (WGS) entry which is preliminary data.</text>
</comment>
<dbReference type="RefSeq" id="WP_345100849.1">
    <property type="nucleotide sequence ID" value="NZ_BAABCV010000002.1"/>
</dbReference>
<dbReference type="EMBL" id="BAABCV010000002">
    <property type="protein sequence ID" value="GAA4086952.1"/>
    <property type="molecule type" value="Genomic_DNA"/>
</dbReference>
<protein>
    <submittedName>
        <fullName evidence="1">Uncharacterized protein</fullName>
    </submittedName>
</protein>
<reference evidence="2" key="1">
    <citation type="journal article" date="2019" name="Int. J. Syst. Evol. Microbiol.">
        <title>The Global Catalogue of Microorganisms (GCM) 10K type strain sequencing project: providing services to taxonomists for standard genome sequencing and annotation.</title>
        <authorList>
            <consortium name="The Broad Institute Genomics Platform"/>
            <consortium name="The Broad Institute Genome Sequencing Center for Infectious Disease"/>
            <person name="Wu L."/>
            <person name="Ma J."/>
        </authorList>
    </citation>
    <scope>NUCLEOTIDE SEQUENCE [LARGE SCALE GENOMIC DNA]</scope>
    <source>
        <strain evidence="2">JCM 17085</strain>
    </source>
</reference>
<sequence>MDKFSKDIYKRTKKIIQFSIDKNDKVYVINHRQSYKFGKTELVVPTPNIAGIFLDLSEKEAALAKNIYTETFQPILKKSGITELDEQLAGSFYEYIEHTQTAVITLYTAIESIVNSLIPDDYIYQEEKNNGNLLMDKLYIERNKTTDFKLSVIIPDALKMASPKNSKHWPNFKSSKIFVIASSI</sequence>
<name>A0ABP7WDV8_9SPHI</name>
<keyword evidence="2" id="KW-1185">Reference proteome</keyword>
<evidence type="ECO:0000313" key="2">
    <source>
        <dbReference type="Proteomes" id="UP001500841"/>
    </source>
</evidence>
<proteinExistence type="predicted"/>